<sequence>MCRLLIYKGTSPVQLSHLLTRPCHSIINQAFDSRLRVDLRRPINGDGFGVGWYDSVYDEELGRQPCIFTSVTPAWNNINLTRLAEKIKSPLVFAHVRATTAGSLSLDNCHPFIHGKLMFMHNGSIEEFPRIKRRLQQQLPDHIFNVVNGNTDSEWSFALFLSKLPDANAESFSHRVLQNAMLETIATLNQLAEDAGITQACSQRSPSLMNFCVTDGESVVATRYISSRHDEAASLWFSSGTTFSEYADGGHYKMSKADKRENIIMVASEPLTFEKADWMEIKTNYMVVITPKMNLLQIPIIDKFYVPPSDPESQSRATDLAAAKGLLNSRRNIPNAPLTPP</sequence>
<dbReference type="GO" id="GO:0005737">
    <property type="term" value="C:cytoplasm"/>
    <property type="evidence" value="ECO:0007669"/>
    <property type="project" value="TreeGrafter"/>
</dbReference>
<proteinExistence type="predicted"/>
<dbReference type="EMBL" id="SEOQ01000003">
    <property type="protein sequence ID" value="TFY72849.1"/>
    <property type="molecule type" value="Genomic_DNA"/>
</dbReference>
<comment type="caution">
    <text evidence="3">The sequence shown here is derived from an EMBL/GenBank/DDBJ whole genome shotgun (WGS) entry which is preliminary data.</text>
</comment>
<dbReference type="Pfam" id="PF13230">
    <property type="entry name" value="GATase_4"/>
    <property type="match status" value="1"/>
</dbReference>
<dbReference type="SUPFAM" id="SSF56235">
    <property type="entry name" value="N-terminal nucleophile aminohydrolases (Ntn hydrolases)"/>
    <property type="match status" value="1"/>
</dbReference>
<dbReference type="OrthoDB" id="14446at2759"/>
<evidence type="ECO:0000313" key="3">
    <source>
        <dbReference type="EMBL" id="TFY72849.1"/>
    </source>
</evidence>
<dbReference type="GO" id="GO:0008242">
    <property type="term" value="F:omega peptidase activity"/>
    <property type="evidence" value="ECO:0007669"/>
    <property type="project" value="TreeGrafter"/>
</dbReference>
<reference evidence="3 4" key="1">
    <citation type="submission" date="2019-02" db="EMBL/GenBank/DDBJ databases">
        <title>Genome sequencing of the rare red list fungi Dentipellis fragilis.</title>
        <authorList>
            <person name="Buettner E."/>
            <person name="Kellner H."/>
        </authorList>
    </citation>
    <scope>NUCLEOTIDE SEQUENCE [LARGE SCALE GENOMIC DNA]</scope>
    <source>
        <strain evidence="3 4">DSM 105465</strain>
    </source>
</reference>
<dbReference type="InterPro" id="IPR017932">
    <property type="entry name" value="GATase_2_dom"/>
</dbReference>
<dbReference type="AlphaFoldDB" id="A0A4Y9ZH89"/>
<keyword evidence="4" id="KW-1185">Reference proteome</keyword>
<dbReference type="InterPro" id="IPR029055">
    <property type="entry name" value="Ntn_hydrolases_N"/>
</dbReference>
<dbReference type="InterPro" id="IPR052373">
    <property type="entry name" value="Gamma-glu_amide_hydrolase"/>
</dbReference>
<dbReference type="STRING" id="205917.A0A4Y9ZH89"/>
<dbReference type="Gene3D" id="3.60.20.10">
    <property type="entry name" value="Glutamine Phosphoribosylpyrophosphate, subunit 1, domain 1"/>
    <property type="match status" value="1"/>
</dbReference>
<organism evidence="3 4">
    <name type="scientific">Dentipellis fragilis</name>
    <dbReference type="NCBI Taxonomy" id="205917"/>
    <lineage>
        <taxon>Eukaryota</taxon>
        <taxon>Fungi</taxon>
        <taxon>Dikarya</taxon>
        <taxon>Basidiomycota</taxon>
        <taxon>Agaricomycotina</taxon>
        <taxon>Agaricomycetes</taxon>
        <taxon>Russulales</taxon>
        <taxon>Hericiaceae</taxon>
        <taxon>Dentipellis</taxon>
    </lineage>
</organism>
<dbReference type="GO" id="GO:0006751">
    <property type="term" value="P:glutathione catabolic process"/>
    <property type="evidence" value="ECO:0007669"/>
    <property type="project" value="TreeGrafter"/>
</dbReference>
<dbReference type="CDD" id="cd01908">
    <property type="entry name" value="YafJ"/>
    <property type="match status" value="1"/>
</dbReference>
<evidence type="ECO:0000259" key="2">
    <source>
        <dbReference type="PROSITE" id="PS51278"/>
    </source>
</evidence>
<dbReference type="PROSITE" id="PS51278">
    <property type="entry name" value="GATASE_TYPE_2"/>
    <property type="match status" value="1"/>
</dbReference>
<dbReference type="Proteomes" id="UP000298327">
    <property type="component" value="Unassembled WGS sequence"/>
</dbReference>
<dbReference type="FunFam" id="3.60.20.10:FF:000060">
    <property type="entry name" value="Related to DUG3-probable glutamine amidotransferase"/>
    <property type="match status" value="1"/>
</dbReference>
<accession>A0A4Y9ZH89</accession>
<dbReference type="PANTHER" id="PTHR43187:SF1">
    <property type="entry name" value="GLUTAMINE AMIDOTRANSFERASE DUG3-RELATED"/>
    <property type="match status" value="1"/>
</dbReference>
<feature type="domain" description="Glutamine amidotransferase type-2" evidence="2">
    <location>
        <begin position="2"/>
        <end position="341"/>
    </location>
</feature>
<dbReference type="PANTHER" id="PTHR43187">
    <property type="entry name" value="GLUTAMINE AMIDOTRANSFERASE DUG3-RELATED"/>
    <property type="match status" value="1"/>
</dbReference>
<dbReference type="GO" id="GO:0061672">
    <property type="term" value="C:glutathione hydrolase complex"/>
    <property type="evidence" value="ECO:0007669"/>
    <property type="project" value="TreeGrafter"/>
</dbReference>
<gene>
    <name evidence="3" type="ORF">EVG20_g135</name>
</gene>
<name>A0A4Y9ZH89_9AGAM</name>
<evidence type="ECO:0000313" key="4">
    <source>
        <dbReference type="Proteomes" id="UP000298327"/>
    </source>
</evidence>
<evidence type="ECO:0000256" key="1">
    <source>
        <dbReference type="ARBA" id="ARBA00022962"/>
    </source>
</evidence>
<dbReference type="InterPro" id="IPR026869">
    <property type="entry name" value="EgtC-like"/>
</dbReference>
<protein>
    <recommendedName>
        <fullName evidence="2">Glutamine amidotransferase type-2 domain-containing protein</fullName>
    </recommendedName>
</protein>
<keyword evidence="1" id="KW-0315">Glutamine amidotransferase</keyword>